<dbReference type="AlphaFoldDB" id="F0XGM8"/>
<dbReference type="RefSeq" id="XP_014172480.1">
    <property type="nucleotide sequence ID" value="XM_014317005.1"/>
</dbReference>
<evidence type="ECO:0000313" key="2">
    <source>
        <dbReference type="Proteomes" id="UP000007796"/>
    </source>
</evidence>
<dbReference type="InParanoid" id="F0XGM8"/>
<dbReference type="EMBL" id="GL629769">
    <property type="protein sequence ID" value="EFX02998.1"/>
    <property type="molecule type" value="Genomic_DNA"/>
</dbReference>
<organism evidence="2">
    <name type="scientific">Grosmannia clavigera (strain kw1407 / UAMH 11150)</name>
    <name type="common">Blue stain fungus</name>
    <name type="synonym">Graphiocladiella clavigera</name>
    <dbReference type="NCBI Taxonomy" id="655863"/>
    <lineage>
        <taxon>Eukaryota</taxon>
        <taxon>Fungi</taxon>
        <taxon>Dikarya</taxon>
        <taxon>Ascomycota</taxon>
        <taxon>Pezizomycotina</taxon>
        <taxon>Sordariomycetes</taxon>
        <taxon>Sordariomycetidae</taxon>
        <taxon>Ophiostomatales</taxon>
        <taxon>Ophiostomataceae</taxon>
        <taxon>Leptographium</taxon>
    </lineage>
</organism>
<dbReference type="HOGENOM" id="CLU_2574110_0_0_1"/>
<sequence length="81" mass="8610">MPPPVEGTLFSLPTKAVVLDLRISTISTCVLLVDERFSDGAPMGGALGGEANASFYAQLASHEGNVPWFATFVKDKGHVEF</sequence>
<reference evidence="1 2" key="1">
    <citation type="journal article" date="2011" name="Proc. Natl. Acad. Sci. U.S.A.">
        <title>Genome and transcriptome analyses of the mountain pine beetle-fungal symbiont Grosmannia clavigera, a lodgepole pine pathogen.</title>
        <authorList>
            <person name="DiGuistini S."/>
            <person name="Wang Y."/>
            <person name="Liao N.Y."/>
            <person name="Taylor G."/>
            <person name="Tanguay P."/>
            <person name="Feau N."/>
            <person name="Henrissat B."/>
            <person name="Chan S.K."/>
            <person name="Hesse-Orce U."/>
            <person name="Alamouti S.M."/>
            <person name="Tsui C.K.M."/>
            <person name="Docking R.T."/>
            <person name="Levasseur A."/>
            <person name="Haridas S."/>
            <person name="Robertson G."/>
            <person name="Birol I."/>
            <person name="Holt R.A."/>
            <person name="Marra M.A."/>
            <person name="Hamelin R.C."/>
            <person name="Hirst M."/>
            <person name="Jones S.J.M."/>
            <person name="Bohlmann J."/>
            <person name="Breuil C."/>
        </authorList>
    </citation>
    <scope>NUCLEOTIDE SEQUENCE [LARGE SCALE GENOMIC DNA]</scope>
    <source>
        <strain evidence="2">kw1407 / UAMH 11150</strain>
    </source>
</reference>
<protein>
    <submittedName>
        <fullName evidence="1">Uncharacterized protein</fullName>
    </submittedName>
</protein>
<accession>F0XGM8</accession>
<dbReference type="OrthoDB" id="5336600at2759"/>
<evidence type="ECO:0000313" key="1">
    <source>
        <dbReference type="EMBL" id="EFX02998.1"/>
    </source>
</evidence>
<dbReference type="Proteomes" id="UP000007796">
    <property type="component" value="Unassembled WGS sequence"/>
</dbReference>
<name>F0XGM8_GROCL</name>
<keyword evidence="2" id="KW-1185">Reference proteome</keyword>
<proteinExistence type="predicted"/>
<dbReference type="GeneID" id="25975970"/>
<gene>
    <name evidence="1" type="ORF">CMQ_2927</name>
</gene>
<dbReference type="STRING" id="655863.F0XGM8"/>